<evidence type="ECO:0000313" key="3">
    <source>
        <dbReference type="Proteomes" id="UP000250218"/>
    </source>
</evidence>
<reference evidence="3" key="1">
    <citation type="submission" date="2018-06" db="EMBL/GenBank/DDBJ databases">
        <title>Complete genome sequences of Mycoplasma anatis, M. anseris and M. cloacale type strains.</title>
        <authorList>
            <person name="Grozner D."/>
            <person name="Forro B."/>
            <person name="Sulyok K.M."/>
            <person name="Marton S."/>
            <person name="Kreizinger Z."/>
            <person name="Banyai K."/>
            <person name="Gyuranecz M."/>
        </authorList>
    </citation>
    <scope>NUCLEOTIDE SEQUENCE [LARGE SCALE GENOMIC DNA]</scope>
    <source>
        <strain evidence="3">ATCC 49234</strain>
    </source>
</reference>
<proteinExistence type="predicted"/>
<dbReference type="NCBIfam" id="NF045837">
    <property type="entry name" value="Mplas_Cys_pep"/>
    <property type="match status" value="1"/>
</dbReference>
<dbReference type="Proteomes" id="UP000250218">
    <property type="component" value="Chromosome"/>
</dbReference>
<dbReference type="KEGG" id="mane:DP065_01790"/>
<feature type="region of interest" description="Disordered" evidence="1">
    <location>
        <begin position="114"/>
        <end position="139"/>
    </location>
</feature>
<accession>A0A2Z4ND81</accession>
<keyword evidence="3" id="KW-1185">Reference proteome</keyword>
<dbReference type="EMBL" id="CP030140">
    <property type="protein sequence ID" value="AWX69477.1"/>
    <property type="molecule type" value="Genomic_DNA"/>
</dbReference>
<sequence>MSNEKLDDEKEKIENFCLYDFIRLTGNFEAQILSSKLLYSKETHLNKRIVFFKNKGYSIFDIDLQKIVEVNPNYLGKVRSYLANSKLVNNKNIIVIRNGLVDFELHNLQDRDRTMIGDRRRKPKAKPKKEADKKYPKYYPTNKEKGKIKNFSDFKNSDLEELRTAGSKNHKEYKIKESYLDLLYADYEVDNSWFFKVVNGKHIGDNEPTKYLPNPKQDWGGICGFLSMTSLLLYNEYFKNSQYFGYFDKLSLIKTIQNYRVNIDYDESKMGYWDYNGEIIHNTDKYMEEALYYHYRDMNKEDKKKILVNEIIPHLQDQFYINMMQTHNYFKGTTSTTQKKLINDFMSVELKNGWANYNIYNFGVSNANFEKYLKNKKIPIEASMSMNIKYGSDLEKKEKVSGHSFIVYGLYKDGRLLATYNWTASSIKNLREMEWNQIILDQSTIRGAMTMEDTTKGEAHLKRYFWNGDVHVNGVEMTKNLKSWGFIK</sequence>
<evidence type="ECO:0000313" key="2">
    <source>
        <dbReference type="EMBL" id="AWX69477.1"/>
    </source>
</evidence>
<dbReference type="AlphaFoldDB" id="A0A2Z4ND81"/>
<dbReference type="InterPro" id="IPR054779">
    <property type="entry name" value="Cys_pept_put_mycoplasmatota"/>
</dbReference>
<gene>
    <name evidence="2" type="ORF">DP065_01790</name>
</gene>
<organism evidence="2 3">
    <name type="scientific">[Mycoplasma] anseris</name>
    <dbReference type="NCBI Taxonomy" id="92400"/>
    <lineage>
        <taxon>Bacteria</taxon>
        <taxon>Bacillati</taxon>
        <taxon>Mycoplasmatota</taxon>
        <taxon>Mycoplasmoidales</taxon>
        <taxon>Metamycoplasmataceae</taxon>
        <taxon>Metamycoplasma</taxon>
    </lineage>
</organism>
<name>A0A2Z4ND81_9BACT</name>
<protein>
    <submittedName>
        <fullName evidence="2">Uncharacterized protein</fullName>
    </submittedName>
</protein>
<evidence type="ECO:0000256" key="1">
    <source>
        <dbReference type="SAM" id="MobiDB-lite"/>
    </source>
</evidence>